<keyword evidence="3" id="KW-1185">Reference proteome</keyword>
<dbReference type="InterPro" id="IPR000257">
    <property type="entry name" value="Uroporphyrinogen_deCOase"/>
</dbReference>
<evidence type="ECO:0000259" key="1">
    <source>
        <dbReference type="Pfam" id="PF01208"/>
    </source>
</evidence>
<dbReference type="Pfam" id="PF01208">
    <property type="entry name" value="URO-D"/>
    <property type="match status" value="1"/>
</dbReference>
<dbReference type="PANTHER" id="PTHR47099:SF1">
    <property type="entry name" value="METHYLCOBAMIDE:COM METHYLTRANSFERASE MTBA"/>
    <property type="match status" value="1"/>
</dbReference>
<dbReference type="GO" id="GO:0006779">
    <property type="term" value="P:porphyrin-containing compound biosynthetic process"/>
    <property type="evidence" value="ECO:0007669"/>
    <property type="project" value="InterPro"/>
</dbReference>
<dbReference type="Proteomes" id="UP000008957">
    <property type="component" value="Chromosome"/>
</dbReference>
<organism evidence="2 3">
    <name type="scientific">Fretibacterium fastidiosum</name>
    <dbReference type="NCBI Taxonomy" id="651822"/>
    <lineage>
        <taxon>Bacteria</taxon>
        <taxon>Thermotogati</taxon>
        <taxon>Synergistota</taxon>
        <taxon>Synergistia</taxon>
        <taxon>Synergistales</taxon>
        <taxon>Aminobacteriaceae</taxon>
        <taxon>Fretibacterium</taxon>
    </lineage>
</organism>
<reference evidence="2 3" key="2">
    <citation type="submission" date="2010-03" db="EMBL/GenBank/DDBJ databases">
        <authorList>
            <person name="Pajon A."/>
        </authorList>
    </citation>
    <scope>NUCLEOTIDE SEQUENCE [LARGE SCALE GENOMIC DNA]</scope>
    <source>
        <strain evidence="2 3">SGP1</strain>
    </source>
</reference>
<dbReference type="Gene3D" id="3.20.20.210">
    <property type="match status" value="1"/>
</dbReference>
<proteinExistence type="predicted"/>
<name>A0AB94IV91_9BACT</name>
<protein>
    <submittedName>
        <fullName evidence="2">Uroporphyrinogen-III decarboxylase</fullName>
    </submittedName>
</protein>
<dbReference type="InterPro" id="IPR038071">
    <property type="entry name" value="UROD/MetE-like_sf"/>
</dbReference>
<dbReference type="KEGG" id="sbr:SY1_01000"/>
<dbReference type="AlphaFoldDB" id="A0AB94IV91"/>
<gene>
    <name evidence="2" type="ORF">SY1_01000</name>
</gene>
<dbReference type="EMBL" id="FP929056">
    <property type="protein sequence ID" value="CBL27668.1"/>
    <property type="molecule type" value="Genomic_DNA"/>
</dbReference>
<dbReference type="GO" id="GO:0004853">
    <property type="term" value="F:uroporphyrinogen decarboxylase activity"/>
    <property type="evidence" value="ECO:0007669"/>
    <property type="project" value="InterPro"/>
</dbReference>
<reference evidence="3" key="1">
    <citation type="submission" date="2010-03" db="EMBL/GenBank/DDBJ databases">
        <title>The genome sequence of Synergistetes sp. SGP1.</title>
        <authorList>
            <consortium name="metaHIT consortium -- http://www.metahit.eu/"/>
            <person name="Pajon A."/>
            <person name="Turner K."/>
            <person name="Parkhill J."/>
            <person name="Wade W."/>
            <person name="Vartoukian S."/>
        </authorList>
    </citation>
    <scope>NUCLEOTIDE SEQUENCE [LARGE SCALE GENOMIC DNA]</scope>
    <source>
        <strain evidence="3">SGP1</strain>
    </source>
</reference>
<dbReference type="SUPFAM" id="SSF51726">
    <property type="entry name" value="UROD/MetE-like"/>
    <property type="match status" value="1"/>
</dbReference>
<accession>A0AB94IV91</accession>
<evidence type="ECO:0000313" key="3">
    <source>
        <dbReference type="Proteomes" id="UP000008957"/>
    </source>
</evidence>
<dbReference type="PANTHER" id="PTHR47099">
    <property type="entry name" value="METHYLCOBAMIDE:COM METHYLTRANSFERASE MTBA"/>
    <property type="match status" value="1"/>
</dbReference>
<dbReference type="InterPro" id="IPR052024">
    <property type="entry name" value="Methanogen_methyltrans"/>
</dbReference>
<feature type="domain" description="Uroporphyrinogen decarboxylase (URO-D)" evidence="1">
    <location>
        <begin position="27"/>
        <end position="322"/>
    </location>
</feature>
<dbReference type="RefSeq" id="WP_015555815.1">
    <property type="nucleotide sequence ID" value="NC_021038.1"/>
</dbReference>
<evidence type="ECO:0000313" key="2">
    <source>
        <dbReference type="EMBL" id="CBL27668.1"/>
    </source>
</evidence>
<sequence length="329" mass="38115">MLTHKQRIENALALKENDRTPYSMWMHYPNRDRHPRRLAELALKAQREYDLDFIKYMPFGLYTTIDMGVDLDVYEGFEKAPTQHEPVIRDVRDWDRIRPIDGTRGEYAVVLESQRILMEMMEEHVPFLQTLFSPATTLAKMCSPAVLVRHMREDPARVHRVLEMVTDTTIRFARASADLGADGFFYASQLSGRQTMEKAEHEAFVEKYDLAILNAVKDRTWFNVLHLHGAQVRIDEVQHYPVQGLSWHDRDEGPSMEEVRKYSTKAFVGGLSWGENWLTKTEEQVVGEVREMCGRPGLILGPGCVIEPHTPKKFLELVHKTVVERSCCR</sequence>